<keyword evidence="1 4" id="KW-0547">Nucleotide-binding</keyword>
<keyword evidence="3 4" id="KW-0342">GTP-binding</keyword>
<evidence type="ECO:0000259" key="6">
    <source>
        <dbReference type="Pfam" id="PF22740"/>
    </source>
</evidence>
<sequence length="321" mass="35512">MSGSDPKVDTNSSVAAELVRPGDGSGGFFRYHRAMRIVLITGISGSGKSVALNVLEDTGYYCVDNLPPALLASLVSTLAEEGTEALAVAVDARSAASLVSLPSDVRKLRDLGHDVKIMFLTANTHSLVARFSETRRSHPLSHELHPDKNPAARRTLIECIQEERERLSAIEQLGHVIDTSELSANKLRGWVKDLVQSENAPLTLFFESFAFKVGVPQDADYVFDVRALPNPYYDLTLRPLTGRDAPVIAFLDAQPSAEEMFVDIRAFIEKWLPAFKRDNRSYLTVAIGCTGGQHRSVYMAERLARYFGPTERVVLRHREQA</sequence>
<dbReference type="AlphaFoldDB" id="A0A562QTT0"/>
<dbReference type="InterPro" id="IPR027417">
    <property type="entry name" value="P-loop_NTPase"/>
</dbReference>
<protein>
    <submittedName>
        <fullName evidence="7">UPF0042 nucleotide-binding protein</fullName>
    </submittedName>
</protein>
<dbReference type="EMBL" id="VLLB01000024">
    <property type="protein sequence ID" value="TWI60221.1"/>
    <property type="molecule type" value="Genomic_DNA"/>
</dbReference>
<gene>
    <name evidence="7" type="ORF">IP91_05170</name>
</gene>
<evidence type="ECO:0000256" key="4">
    <source>
        <dbReference type="HAMAP-Rule" id="MF_00636"/>
    </source>
</evidence>
<feature type="binding site" evidence="4">
    <location>
        <begin position="91"/>
        <end position="94"/>
    </location>
    <ligand>
        <name>GTP</name>
        <dbReference type="ChEBI" id="CHEBI:37565"/>
    </ligand>
</feature>
<dbReference type="PANTHER" id="PTHR30448">
    <property type="entry name" value="RNASE ADAPTER PROTEIN RAPZ"/>
    <property type="match status" value="1"/>
</dbReference>
<comment type="caution">
    <text evidence="7">The sequence shown here is derived from an EMBL/GenBank/DDBJ whole genome shotgun (WGS) entry which is preliminary data.</text>
</comment>
<evidence type="ECO:0000256" key="2">
    <source>
        <dbReference type="ARBA" id="ARBA00022840"/>
    </source>
</evidence>
<proteinExistence type="inferred from homology"/>
<organism evidence="7 8">
    <name type="scientific">Pseudoduganella lurida</name>
    <dbReference type="NCBI Taxonomy" id="1036180"/>
    <lineage>
        <taxon>Bacteria</taxon>
        <taxon>Pseudomonadati</taxon>
        <taxon>Pseudomonadota</taxon>
        <taxon>Betaproteobacteria</taxon>
        <taxon>Burkholderiales</taxon>
        <taxon>Oxalobacteraceae</taxon>
        <taxon>Telluria group</taxon>
        <taxon>Pseudoduganella</taxon>
    </lineage>
</organism>
<dbReference type="GO" id="GO:0005524">
    <property type="term" value="F:ATP binding"/>
    <property type="evidence" value="ECO:0007669"/>
    <property type="project" value="UniProtKB-UniRule"/>
</dbReference>
<evidence type="ECO:0000256" key="1">
    <source>
        <dbReference type="ARBA" id="ARBA00022741"/>
    </source>
</evidence>
<reference evidence="7 8" key="1">
    <citation type="journal article" date="2015" name="Stand. Genomic Sci.">
        <title>Genomic Encyclopedia of Bacterial and Archaeal Type Strains, Phase III: the genomes of soil and plant-associated and newly described type strains.</title>
        <authorList>
            <person name="Whitman W.B."/>
            <person name="Woyke T."/>
            <person name="Klenk H.P."/>
            <person name="Zhou Y."/>
            <person name="Lilburn T.G."/>
            <person name="Beck B.J."/>
            <person name="De Vos P."/>
            <person name="Vandamme P."/>
            <person name="Eisen J.A."/>
            <person name="Garrity G."/>
            <person name="Hugenholtz P."/>
            <person name="Kyrpides N.C."/>
        </authorList>
    </citation>
    <scope>NUCLEOTIDE SEQUENCE [LARGE SCALE GENOMIC DNA]</scope>
    <source>
        <strain evidence="7 8">CGMCC 1.10822</strain>
    </source>
</reference>
<dbReference type="InterPro" id="IPR053930">
    <property type="entry name" value="RapZ-like_N"/>
</dbReference>
<dbReference type="Proteomes" id="UP000318431">
    <property type="component" value="Unassembled WGS sequence"/>
</dbReference>
<dbReference type="InterPro" id="IPR053931">
    <property type="entry name" value="RapZ_C"/>
</dbReference>
<dbReference type="Pfam" id="PF22740">
    <property type="entry name" value="PapZ_C"/>
    <property type="match status" value="1"/>
</dbReference>
<name>A0A562QTT0_9BURK</name>
<dbReference type="PIRSF" id="PIRSF005052">
    <property type="entry name" value="P-loopkin"/>
    <property type="match status" value="1"/>
</dbReference>
<dbReference type="HAMAP" id="MF_00636">
    <property type="entry name" value="RapZ_like"/>
    <property type="match status" value="1"/>
</dbReference>
<feature type="binding site" evidence="4">
    <location>
        <begin position="42"/>
        <end position="49"/>
    </location>
    <ligand>
        <name>ATP</name>
        <dbReference type="ChEBI" id="CHEBI:30616"/>
    </ligand>
</feature>
<dbReference type="NCBIfam" id="NF003828">
    <property type="entry name" value="PRK05416.1"/>
    <property type="match status" value="1"/>
</dbReference>
<keyword evidence="2 4" id="KW-0067">ATP-binding</keyword>
<evidence type="ECO:0000259" key="5">
    <source>
        <dbReference type="Pfam" id="PF03668"/>
    </source>
</evidence>
<dbReference type="InterPro" id="IPR005337">
    <property type="entry name" value="RapZ-like"/>
</dbReference>
<feature type="domain" description="RapZ C-terminal" evidence="6">
    <location>
        <begin position="203"/>
        <end position="320"/>
    </location>
</feature>
<keyword evidence="8" id="KW-1185">Reference proteome</keyword>
<evidence type="ECO:0000313" key="7">
    <source>
        <dbReference type="EMBL" id="TWI60221.1"/>
    </source>
</evidence>
<evidence type="ECO:0000313" key="8">
    <source>
        <dbReference type="Proteomes" id="UP000318431"/>
    </source>
</evidence>
<dbReference type="Pfam" id="PF03668">
    <property type="entry name" value="RapZ-like_N"/>
    <property type="match status" value="1"/>
</dbReference>
<feature type="domain" description="RapZ-like N-terminal" evidence="5">
    <location>
        <begin position="35"/>
        <end position="195"/>
    </location>
</feature>
<dbReference type="PANTHER" id="PTHR30448:SF0">
    <property type="entry name" value="RNASE ADAPTER PROTEIN RAPZ"/>
    <property type="match status" value="1"/>
</dbReference>
<evidence type="ECO:0000256" key="3">
    <source>
        <dbReference type="ARBA" id="ARBA00023134"/>
    </source>
</evidence>
<dbReference type="GO" id="GO:0005525">
    <property type="term" value="F:GTP binding"/>
    <property type="evidence" value="ECO:0007669"/>
    <property type="project" value="UniProtKB-UniRule"/>
</dbReference>
<accession>A0A562QTT0</accession>
<dbReference type="SUPFAM" id="SSF52540">
    <property type="entry name" value="P-loop containing nucleoside triphosphate hydrolases"/>
    <property type="match status" value="1"/>
</dbReference>